<evidence type="ECO:0000313" key="1">
    <source>
        <dbReference type="EMBL" id="QOX64595.1"/>
    </source>
</evidence>
<reference evidence="1" key="1">
    <citation type="submission" date="2019-08" db="EMBL/GenBank/DDBJ databases">
        <title>Genome sequence of Clostridiales bacterium MT110.</title>
        <authorList>
            <person name="Cao J."/>
        </authorList>
    </citation>
    <scope>NUCLEOTIDE SEQUENCE</scope>
    <source>
        <strain evidence="1">MT110</strain>
    </source>
</reference>
<organism evidence="1 2">
    <name type="scientific">Anoxybacterium hadale</name>
    <dbReference type="NCBI Taxonomy" id="3408580"/>
    <lineage>
        <taxon>Bacteria</taxon>
        <taxon>Bacillati</taxon>
        <taxon>Bacillota</taxon>
        <taxon>Clostridia</taxon>
        <taxon>Peptostreptococcales</taxon>
        <taxon>Anaerovoracaceae</taxon>
        <taxon>Anoxybacterium</taxon>
    </lineage>
</organism>
<dbReference type="EMBL" id="CP042469">
    <property type="protein sequence ID" value="QOX64595.1"/>
    <property type="molecule type" value="Genomic_DNA"/>
</dbReference>
<dbReference type="Proteomes" id="UP000594014">
    <property type="component" value="Chromosome"/>
</dbReference>
<accession>A0ACD1ADL0</accession>
<keyword evidence="2" id="KW-1185">Reference proteome</keyword>
<evidence type="ECO:0000313" key="2">
    <source>
        <dbReference type="Proteomes" id="UP000594014"/>
    </source>
</evidence>
<name>A0ACD1ADL0_9FIRM</name>
<proteinExistence type="predicted"/>
<sequence>MNPELEKLISSSKRIVFFGGAGVSTESGIPDFRSENGLYQAQSKYGHTPEEMLSHSFFINHTETFYDYYKNNLIYPHVAPNKAHLVLAELEEKRKLKAVVTQNIDGLHQLAGSKKVFELHGSVQRNHCMRCHTFYCLDYIMKPESSRSDEYPDSNIPRCIKCGGVIKPDVVLYEEPLDQEIVEGATDAISKADLLIVGGTSLVVYPAAGLINYFRGDHLVLINKTETPYDQRANLVIHESIGEVLG</sequence>
<protein>
    <submittedName>
        <fullName evidence="1">NAD-dependent protein deacylase</fullName>
    </submittedName>
</protein>
<gene>
    <name evidence="1" type="ORF">FRZ06_15230</name>
</gene>